<feature type="compositionally biased region" description="Basic and acidic residues" evidence="1">
    <location>
        <begin position="151"/>
        <end position="162"/>
    </location>
</feature>
<dbReference type="Gramene" id="GBG81989">
    <property type="protein sequence ID" value="GBG81989"/>
    <property type="gene ID" value="CBR_g34169"/>
</dbReference>
<protein>
    <recommendedName>
        <fullName evidence="4">EF-hand domain-containing protein</fullName>
    </recommendedName>
</protein>
<dbReference type="PANTHER" id="PTHR24274">
    <property type="entry name" value="CILIA- AND FLAGELLA-ASSOCIATED PROTEIN 161"/>
    <property type="match status" value="1"/>
</dbReference>
<dbReference type="Proteomes" id="UP000265515">
    <property type="component" value="Unassembled WGS sequence"/>
</dbReference>
<name>A0A388LI50_CHABU</name>
<reference evidence="2 3" key="1">
    <citation type="journal article" date="2018" name="Cell">
        <title>The Chara Genome: Secondary Complexity and Implications for Plant Terrestrialization.</title>
        <authorList>
            <person name="Nishiyama T."/>
            <person name="Sakayama H."/>
            <person name="Vries J.D."/>
            <person name="Buschmann H."/>
            <person name="Saint-Marcoux D."/>
            <person name="Ullrich K.K."/>
            <person name="Haas F.B."/>
            <person name="Vanderstraeten L."/>
            <person name="Becker D."/>
            <person name="Lang D."/>
            <person name="Vosolsobe S."/>
            <person name="Rombauts S."/>
            <person name="Wilhelmsson P.K.I."/>
            <person name="Janitza P."/>
            <person name="Kern R."/>
            <person name="Heyl A."/>
            <person name="Rumpler F."/>
            <person name="Villalobos L.I.A.C."/>
            <person name="Clay J.M."/>
            <person name="Skokan R."/>
            <person name="Toyoda A."/>
            <person name="Suzuki Y."/>
            <person name="Kagoshima H."/>
            <person name="Schijlen E."/>
            <person name="Tajeshwar N."/>
            <person name="Catarino B."/>
            <person name="Hetherington A.J."/>
            <person name="Saltykova A."/>
            <person name="Bonnot C."/>
            <person name="Breuninger H."/>
            <person name="Symeonidi A."/>
            <person name="Radhakrishnan G.V."/>
            <person name="Van Nieuwerburgh F."/>
            <person name="Deforce D."/>
            <person name="Chang C."/>
            <person name="Karol K.G."/>
            <person name="Hedrich R."/>
            <person name="Ulvskov P."/>
            <person name="Glockner G."/>
            <person name="Delwiche C.F."/>
            <person name="Petrasek J."/>
            <person name="Van de Peer Y."/>
            <person name="Friml J."/>
            <person name="Beilby M."/>
            <person name="Dolan L."/>
            <person name="Kohara Y."/>
            <person name="Sugano S."/>
            <person name="Fujiyama A."/>
            <person name="Delaux P.-M."/>
            <person name="Quint M."/>
            <person name="TheiBen G."/>
            <person name="Hagemann M."/>
            <person name="Harholt J."/>
            <person name="Dunand C."/>
            <person name="Zachgo S."/>
            <person name="Langdale J."/>
            <person name="Maumus F."/>
            <person name="Straeten D.V.D."/>
            <person name="Gould S.B."/>
            <person name="Rensing S.A."/>
        </authorList>
    </citation>
    <scope>NUCLEOTIDE SEQUENCE [LARGE SCALE GENOMIC DNA]</scope>
    <source>
        <strain evidence="2 3">S276</strain>
    </source>
</reference>
<dbReference type="AlphaFoldDB" id="A0A388LI50"/>
<dbReference type="EMBL" id="BFEA01000393">
    <property type="protein sequence ID" value="GBG81989.1"/>
    <property type="molecule type" value="Genomic_DNA"/>
</dbReference>
<dbReference type="PROSITE" id="PS00018">
    <property type="entry name" value="EF_HAND_1"/>
    <property type="match status" value="1"/>
</dbReference>
<sequence>MQYYTKQQQQGAQRYTSCCRVGNWNEDVEIGETLLKDYLAKKSKGLLKLDKFKRRMACALAPVELTTVADDGFVHFGDLVRLRNLFTEGYLACDVEDKDSRCAATGEFICAATVSDLPSTTEPCARNTFIIRKYKVPPRQSVFDQRHDHPAHFHHEQEQERDGGDDDREGGGEEDECQCEDGGGEDGDGQGEKGGHGGAQGEGGGNGGGCHGAEVGNGNGHAEEEEEGGGHHGSGDGEEDECTAWEPCTVLHYGEKFRLVANPMVQGRQINDLQEPLYLHSYAHSPGGFYSRYSRHQEVVMTATRNYGSVWAAVCLDPTRRMLTEGDPVRAGDALVLEHKATGTPLCCEGVIHGNDFGKEMELSSHFGGTLRSVLRLEHEGAGMPPQFLIKAEGVSNYWAFEGGNKVQVLHFLMPAQGKALQCLDRISRTFSDGEEGGDDHHAWAQGFYRLQKKLEDMDVDASGWLSRIDFTRGVSFVTTIDLDKKDVDALITFLGFDGVDNICYRDFLMVLQYFWTESTTSTEVETTPIKRGGKTSIIKGETTCMKEETTSTKGETTSIKGETTAIKRETVKKCPF</sequence>
<evidence type="ECO:0000256" key="1">
    <source>
        <dbReference type="SAM" id="MobiDB-lite"/>
    </source>
</evidence>
<evidence type="ECO:0008006" key="4">
    <source>
        <dbReference type="Google" id="ProtNLM"/>
    </source>
</evidence>
<feature type="compositionally biased region" description="Acidic residues" evidence="1">
    <location>
        <begin position="163"/>
        <end position="189"/>
    </location>
</feature>
<dbReference type="InterPro" id="IPR055325">
    <property type="entry name" value="CF161"/>
</dbReference>
<accession>A0A388LI50</accession>
<dbReference type="PANTHER" id="PTHR24274:SF1">
    <property type="entry name" value="CILIA- AND FLAGELLA-ASSOCIATED PROTEIN 161"/>
    <property type="match status" value="1"/>
</dbReference>
<dbReference type="STRING" id="69332.A0A388LI50"/>
<dbReference type="GO" id="GO:0031514">
    <property type="term" value="C:motile cilium"/>
    <property type="evidence" value="ECO:0007669"/>
    <property type="project" value="TreeGrafter"/>
</dbReference>
<dbReference type="Pfam" id="PF24569">
    <property type="entry name" value="CFAP161"/>
    <property type="match status" value="1"/>
</dbReference>
<dbReference type="InterPro" id="IPR018247">
    <property type="entry name" value="EF_Hand_1_Ca_BS"/>
</dbReference>
<organism evidence="2 3">
    <name type="scientific">Chara braunii</name>
    <name type="common">Braun's stonewort</name>
    <dbReference type="NCBI Taxonomy" id="69332"/>
    <lineage>
        <taxon>Eukaryota</taxon>
        <taxon>Viridiplantae</taxon>
        <taxon>Streptophyta</taxon>
        <taxon>Charophyceae</taxon>
        <taxon>Charales</taxon>
        <taxon>Characeae</taxon>
        <taxon>Chara</taxon>
    </lineage>
</organism>
<evidence type="ECO:0000313" key="2">
    <source>
        <dbReference type="EMBL" id="GBG81989.1"/>
    </source>
</evidence>
<feature type="region of interest" description="Disordered" evidence="1">
    <location>
        <begin position="151"/>
        <end position="241"/>
    </location>
</feature>
<gene>
    <name evidence="2" type="ORF">CBR_g34169</name>
</gene>
<proteinExistence type="predicted"/>
<keyword evidence="3" id="KW-1185">Reference proteome</keyword>
<comment type="caution">
    <text evidence="2">The sequence shown here is derived from an EMBL/GenBank/DDBJ whole genome shotgun (WGS) entry which is preliminary data.</text>
</comment>
<dbReference type="OrthoDB" id="444540at2759"/>
<feature type="compositionally biased region" description="Gly residues" evidence="1">
    <location>
        <begin position="196"/>
        <end position="219"/>
    </location>
</feature>
<dbReference type="GO" id="GO:0060271">
    <property type="term" value="P:cilium assembly"/>
    <property type="evidence" value="ECO:0007669"/>
    <property type="project" value="TreeGrafter"/>
</dbReference>
<evidence type="ECO:0000313" key="3">
    <source>
        <dbReference type="Proteomes" id="UP000265515"/>
    </source>
</evidence>